<feature type="region of interest" description="Disordered" evidence="1">
    <location>
        <begin position="416"/>
        <end position="437"/>
    </location>
</feature>
<evidence type="ECO:0000313" key="2">
    <source>
        <dbReference type="EMBL" id="KAK7005689.1"/>
    </source>
</evidence>
<gene>
    <name evidence="2" type="ORF">R3P38DRAFT_3214634</name>
</gene>
<evidence type="ECO:0000313" key="3">
    <source>
        <dbReference type="Proteomes" id="UP001362999"/>
    </source>
</evidence>
<feature type="compositionally biased region" description="Low complexity" evidence="1">
    <location>
        <begin position="27"/>
        <end position="59"/>
    </location>
</feature>
<organism evidence="2 3">
    <name type="scientific">Favolaschia claudopus</name>
    <dbReference type="NCBI Taxonomy" id="2862362"/>
    <lineage>
        <taxon>Eukaryota</taxon>
        <taxon>Fungi</taxon>
        <taxon>Dikarya</taxon>
        <taxon>Basidiomycota</taxon>
        <taxon>Agaricomycotina</taxon>
        <taxon>Agaricomycetes</taxon>
        <taxon>Agaricomycetidae</taxon>
        <taxon>Agaricales</taxon>
        <taxon>Marasmiineae</taxon>
        <taxon>Mycenaceae</taxon>
        <taxon>Favolaschia</taxon>
    </lineage>
</organism>
<dbReference type="CDD" id="cd20557">
    <property type="entry name" value="CYCLIN_ScPCL1-like"/>
    <property type="match status" value="1"/>
</dbReference>
<dbReference type="InterPro" id="IPR013922">
    <property type="entry name" value="Cyclin_PHO80-like"/>
</dbReference>
<feature type="compositionally biased region" description="Low complexity" evidence="1">
    <location>
        <begin position="546"/>
        <end position="560"/>
    </location>
</feature>
<sequence>MHSSIHSLAHRAPPATRSRVRWQPYNAIASASLSSASTSSLSSRSPSLSYLSTPATSVSPPSPHKPTLPCETERLKAQLSMPQTPRDPSNPPREHKSKYATGLVGMWPPVSSLPPLPMPASPDQAVKSLCEIWRPQDIPNVFLTSSKAMVGCEISAPPPPPQSCRRGTHLPSASPLTRTSPSSPVSSTSSLEYALPGAVALQCDQDLDNRTNLVPIKGFVHEVLRRSRTSGSVLQTALCYLEAIRPKVPELILKEQSGQGGSAEFDSESRVTLATAAELELEAQLAAMEFDTPTAWRNAEDVMDTVRVCDNEDIACTATPSSTSAVAEDSNLLTQQPQQSHSDSGNSESTPLPSPLLCPRRAFLASLILASKFTQDKCYSNRAWAKLSGLPAREIGRCERALGDALDWRLWVGKTPATSSSSAASSPTPTPASVATGRPVVRCRSEATLTDSKGAFLVRNDKKESKTVMLAAASSPVSTRPSLTRGLRRSSTLPADAFAEKDRLSGPSPTPHYESTWIAEQHRLSFSNIAQQDQDMGSPEFSVAVSPCSPSSTYSSQQYPSPIPPTPSLSYSPSSTESSSGDRTIQMSTFMDDNMAPYSHDVVVVSGGNDGPSHWSAPHSPPTLPGVAFEAAYGAERGCAYPTSASFMELPGLGALKGTTWSNDCASAPHEWGVGAGAVRAKISGMPSFSGVSVGTDGALHGVAYATEESLKGFLAAPAISNPHHLYHSHIH</sequence>
<dbReference type="Proteomes" id="UP001362999">
    <property type="component" value="Unassembled WGS sequence"/>
</dbReference>
<dbReference type="EMBL" id="JAWWNJ010000077">
    <property type="protein sequence ID" value="KAK7005689.1"/>
    <property type="molecule type" value="Genomic_DNA"/>
</dbReference>
<protein>
    <submittedName>
        <fullName evidence="2">Uncharacterized protein</fullName>
    </submittedName>
</protein>
<feature type="compositionally biased region" description="Low complexity" evidence="1">
    <location>
        <begin position="568"/>
        <end position="579"/>
    </location>
</feature>
<evidence type="ECO:0000256" key="1">
    <source>
        <dbReference type="SAM" id="MobiDB-lite"/>
    </source>
</evidence>
<accession>A0AAW0AA16</accession>
<dbReference type="Gene3D" id="1.10.472.10">
    <property type="entry name" value="Cyclin-like"/>
    <property type="match status" value="1"/>
</dbReference>
<feature type="compositionally biased region" description="Low complexity" evidence="1">
    <location>
        <begin position="170"/>
        <end position="189"/>
    </location>
</feature>
<dbReference type="GO" id="GO:0005634">
    <property type="term" value="C:nucleus"/>
    <property type="evidence" value="ECO:0007669"/>
    <property type="project" value="TreeGrafter"/>
</dbReference>
<feature type="region of interest" description="Disordered" evidence="1">
    <location>
        <begin position="156"/>
        <end position="189"/>
    </location>
</feature>
<feature type="compositionally biased region" description="Low complexity" evidence="1">
    <location>
        <begin position="416"/>
        <end position="433"/>
    </location>
</feature>
<feature type="region of interest" description="Disordered" evidence="1">
    <location>
        <begin position="532"/>
        <end position="582"/>
    </location>
</feature>
<dbReference type="PANTHER" id="PTHR15615:SF36">
    <property type="entry name" value="PHO85 CYCLIN-5"/>
    <property type="match status" value="1"/>
</dbReference>
<feature type="compositionally biased region" description="Polar residues" evidence="1">
    <location>
        <begin position="320"/>
        <end position="351"/>
    </location>
</feature>
<comment type="caution">
    <text evidence="2">The sequence shown here is derived from an EMBL/GenBank/DDBJ whole genome shotgun (WGS) entry which is preliminary data.</text>
</comment>
<dbReference type="GO" id="GO:0016538">
    <property type="term" value="F:cyclin-dependent protein serine/threonine kinase regulator activity"/>
    <property type="evidence" value="ECO:0007669"/>
    <property type="project" value="TreeGrafter"/>
</dbReference>
<feature type="region of interest" description="Disordered" evidence="1">
    <location>
        <begin position="320"/>
        <end position="352"/>
    </location>
</feature>
<feature type="region of interest" description="Disordered" evidence="1">
    <location>
        <begin position="469"/>
        <end position="513"/>
    </location>
</feature>
<feature type="region of interest" description="Disordered" evidence="1">
    <location>
        <begin position="78"/>
        <end position="97"/>
    </location>
</feature>
<proteinExistence type="predicted"/>
<dbReference type="GO" id="GO:0019901">
    <property type="term" value="F:protein kinase binding"/>
    <property type="evidence" value="ECO:0007669"/>
    <property type="project" value="InterPro"/>
</dbReference>
<name>A0AAW0AA16_9AGAR</name>
<dbReference type="GO" id="GO:0000307">
    <property type="term" value="C:cyclin-dependent protein kinase holoenzyme complex"/>
    <property type="evidence" value="ECO:0007669"/>
    <property type="project" value="TreeGrafter"/>
</dbReference>
<keyword evidence="3" id="KW-1185">Reference proteome</keyword>
<dbReference type="PANTHER" id="PTHR15615">
    <property type="match status" value="1"/>
</dbReference>
<reference evidence="2 3" key="1">
    <citation type="journal article" date="2024" name="J Genomics">
        <title>Draft genome sequencing and assembly of Favolaschia claudopus CIRM-BRFM 2984 isolated from oak limbs.</title>
        <authorList>
            <person name="Navarro D."/>
            <person name="Drula E."/>
            <person name="Chaduli D."/>
            <person name="Cazenave R."/>
            <person name="Ahrendt S."/>
            <person name="Wang J."/>
            <person name="Lipzen A."/>
            <person name="Daum C."/>
            <person name="Barry K."/>
            <person name="Grigoriev I.V."/>
            <person name="Favel A."/>
            <person name="Rosso M.N."/>
            <person name="Martin F."/>
        </authorList>
    </citation>
    <scope>NUCLEOTIDE SEQUENCE [LARGE SCALE GENOMIC DNA]</scope>
    <source>
        <strain evidence="2 3">CIRM-BRFM 2984</strain>
    </source>
</reference>
<feature type="region of interest" description="Disordered" evidence="1">
    <location>
        <begin position="1"/>
        <end position="69"/>
    </location>
</feature>
<dbReference type="AlphaFoldDB" id="A0AAW0AA16"/>